<organism evidence="1 2">
    <name type="scientific">Chaetomium tenue</name>
    <dbReference type="NCBI Taxonomy" id="1854479"/>
    <lineage>
        <taxon>Eukaryota</taxon>
        <taxon>Fungi</taxon>
        <taxon>Dikarya</taxon>
        <taxon>Ascomycota</taxon>
        <taxon>Pezizomycotina</taxon>
        <taxon>Sordariomycetes</taxon>
        <taxon>Sordariomycetidae</taxon>
        <taxon>Sordariales</taxon>
        <taxon>Chaetomiaceae</taxon>
        <taxon>Chaetomium</taxon>
    </lineage>
</organism>
<sequence>MKRRFGTADLEWLHPDNFCDEPIYCEPPHNPDEILYHGSDDEAYSSSTERRLRFETQAERFLEGKTVFLLSASLRGPFDRESGWVNPWRSKSTPREKSARRKRLAVSRGTVPQVESSDLFDSSFRQPTPERRPALPEVTYTQPRYMDGDAFHRVWKWRDAVVAESDAPSSSIQQVSQPEPASADSRKATQHTYRRQSDMMAMILNEPGSSEPDLPVTAGPIVAPGQVRANQTSSSSSLSPPPIDLLEPTQSSPRSVGIHDELALPDRRYLYPATEGSPSIKAPAAGWRLEDGNATPNGTLPEATASSAQVKTQASARTDGSFRYRRKGARGRESALGRSSLLYPPSTPSDTADRENPGDRASSTSTAVKKEAPQPDIARAPLVDAATISPDIVPKVEEVQEQGILEDAPQIGTSQNSLQSAEEAAGQSPSQGQIKDEDMTETASEIDGPTLVPSSSPSGSEQLSSMPSFGHFSVERHSQDVISEAAGMPRRLLWPKLRRSANRSEFLPVSKRESLHTPASIQSGLGPGRPGSVSSNGSIQTKENIHPPEEDEGDQGPTDDIEDCVQEDPSAVGEGAVEVEGIDMEMATDSGTTSEDEDGDEDEDTPETEELQAEPPAESDSRGDGDKHMQPASSCPAPQIQSPWATNDAPPRPRSHNSLPQHSEVGTGGTEPTLLESIQSPWVKTEDDVHDSDIPTRLPDPHPSNPKLPFMASQALEQKVSQSPWARGDSQLQLPEARLFNHLSSPTNSHILPAIDPVPHSQVPHNEDINMRDSQLYPHPPSTPETKQSSLPTPDFTLSVKSFKNFMTPSPRPTKRRRVSTVADDHLPSTQALVDATISNPWTRPPTVKKLKPTPSQSHQHRPTKRVSWAALPDEAEPSPFFNPDTTTTTTTTTTNPSTPSTNHPPSSSSQQQPNPKPHQTPTPTLRPRATSPPPSILSTTNLPDTDGKFAGHFAAVASKRVGATPLLQRLSAAATVTALANATPTAAAAAAAAATPGGGGGRGGGRGPMVRLLPSASQQVCESPGVEAMAEAFLRAEGGVGRGSVGVGIGAVGDGESGMAFEKEGVEVDLEGGRIEEEGSRGVEEGEGDMLGEVEMETGGDVERETQEEIREETQEMVVDEVSAVMENLDDFLGGNWDLDADLAKARSDQARESREHDSDGLRLSGLMDVGVWD</sequence>
<evidence type="ECO:0000313" key="1">
    <source>
        <dbReference type="EMBL" id="KAH6613317.1"/>
    </source>
</evidence>
<reference evidence="1 2" key="1">
    <citation type="journal article" date="2021" name="Nat. Commun.">
        <title>Genetic determinants of endophytism in the Arabidopsis root mycobiome.</title>
        <authorList>
            <person name="Mesny F."/>
            <person name="Miyauchi S."/>
            <person name="Thiergart T."/>
            <person name="Pickel B."/>
            <person name="Atanasova L."/>
            <person name="Karlsson M."/>
            <person name="Huettel B."/>
            <person name="Barry K.W."/>
            <person name="Haridas S."/>
            <person name="Chen C."/>
            <person name="Bauer D."/>
            <person name="Andreopoulos W."/>
            <person name="Pangilinan J."/>
            <person name="LaButti K."/>
            <person name="Riley R."/>
            <person name="Lipzen A."/>
            <person name="Clum A."/>
            <person name="Drula E."/>
            <person name="Henrissat B."/>
            <person name="Kohler A."/>
            <person name="Grigoriev I.V."/>
            <person name="Martin F.M."/>
            <person name="Hacquard S."/>
        </authorList>
    </citation>
    <scope>NUCLEOTIDE SEQUENCE [LARGE SCALE GENOMIC DNA]</scope>
    <source>
        <strain evidence="1 2">MPI-SDFR-AT-0079</strain>
    </source>
</reference>
<protein>
    <submittedName>
        <fullName evidence="1">Uncharacterized protein</fullName>
    </submittedName>
</protein>
<gene>
    <name evidence="1" type="ORF">F5144DRAFT_587312</name>
</gene>
<evidence type="ECO:0000313" key="2">
    <source>
        <dbReference type="Proteomes" id="UP000724584"/>
    </source>
</evidence>
<comment type="caution">
    <text evidence="1">The sequence shown here is derived from an EMBL/GenBank/DDBJ whole genome shotgun (WGS) entry which is preliminary data.</text>
</comment>
<name>A0ACB7NXK3_9PEZI</name>
<dbReference type="EMBL" id="JAGIZQ010000008">
    <property type="protein sequence ID" value="KAH6613317.1"/>
    <property type="molecule type" value="Genomic_DNA"/>
</dbReference>
<dbReference type="Proteomes" id="UP000724584">
    <property type="component" value="Unassembled WGS sequence"/>
</dbReference>
<keyword evidence="2" id="KW-1185">Reference proteome</keyword>
<accession>A0ACB7NXK3</accession>
<proteinExistence type="predicted"/>